<dbReference type="EMBL" id="BMHA01000013">
    <property type="protein sequence ID" value="GGI08925.1"/>
    <property type="molecule type" value="Genomic_DNA"/>
</dbReference>
<dbReference type="GO" id="GO:0046872">
    <property type="term" value="F:metal ion binding"/>
    <property type="evidence" value="ECO:0007669"/>
    <property type="project" value="UniProtKB-KW"/>
</dbReference>
<dbReference type="InterPro" id="IPR003737">
    <property type="entry name" value="GlcNAc_PI_deacetylase-related"/>
</dbReference>
<protein>
    <submittedName>
        <fullName evidence="4">GlcNAc-PI de-N-acetylase</fullName>
    </submittedName>
</protein>
<dbReference type="PANTHER" id="PTHR12993">
    <property type="entry name" value="N-ACETYLGLUCOSAMINYL-PHOSPHATIDYLINOSITOL DE-N-ACETYLASE-RELATED"/>
    <property type="match status" value="1"/>
</dbReference>
<dbReference type="AlphaFoldDB" id="A0A8J3EZ09"/>
<keyword evidence="2" id="KW-0378">Hydrolase</keyword>
<comment type="caution">
    <text evidence="4">The sequence shown here is derived from an EMBL/GenBank/DDBJ whole genome shotgun (WGS) entry which is preliminary data.</text>
</comment>
<dbReference type="InterPro" id="IPR024078">
    <property type="entry name" value="LmbE-like_dom_sf"/>
</dbReference>
<dbReference type="PANTHER" id="PTHR12993:SF26">
    <property type="entry name" value="1D-MYO-INOSITOL 2-ACETAMIDO-2-DEOXY-ALPHA-D-GLUCOPYRANOSIDE DEACETYLASE"/>
    <property type="match status" value="1"/>
</dbReference>
<feature type="region of interest" description="Disordered" evidence="3">
    <location>
        <begin position="267"/>
        <end position="293"/>
    </location>
</feature>
<dbReference type="GO" id="GO:0016137">
    <property type="term" value="P:glycoside metabolic process"/>
    <property type="evidence" value="ECO:0007669"/>
    <property type="project" value="UniProtKB-ARBA"/>
</dbReference>
<feature type="compositionally biased region" description="Gly residues" evidence="3">
    <location>
        <begin position="284"/>
        <end position="293"/>
    </location>
</feature>
<dbReference type="InterPro" id="IPR017810">
    <property type="entry name" value="Mycothiol_biosynthesis_MshB"/>
</dbReference>
<evidence type="ECO:0000313" key="4">
    <source>
        <dbReference type="EMBL" id="GGI08925.1"/>
    </source>
</evidence>
<evidence type="ECO:0000313" key="5">
    <source>
        <dbReference type="Proteomes" id="UP000650511"/>
    </source>
</evidence>
<dbReference type="SUPFAM" id="SSF102588">
    <property type="entry name" value="LmbE-like"/>
    <property type="match status" value="1"/>
</dbReference>
<keyword evidence="5" id="KW-1185">Reference proteome</keyword>
<proteinExistence type="predicted"/>
<organism evidence="4 5">
    <name type="scientific">Egicoccus halophilus</name>
    <dbReference type="NCBI Taxonomy" id="1670830"/>
    <lineage>
        <taxon>Bacteria</taxon>
        <taxon>Bacillati</taxon>
        <taxon>Actinomycetota</taxon>
        <taxon>Nitriliruptoria</taxon>
        <taxon>Egicoccales</taxon>
        <taxon>Egicoccaceae</taxon>
        <taxon>Egicoccus</taxon>
    </lineage>
</organism>
<reference evidence="4" key="1">
    <citation type="journal article" date="2014" name="Int. J. Syst. Evol. Microbiol.">
        <title>Complete genome sequence of Corynebacterium casei LMG S-19264T (=DSM 44701T), isolated from a smear-ripened cheese.</title>
        <authorList>
            <consortium name="US DOE Joint Genome Institute (JGI-PGF)"/>
            <person name="Walter F."/>
            <person name="Albersmeier A."/>
            <person name="Kalinowski J."/>
            <person name="Ruckert C."/>
        </authorList>
    </citation>
    <scope>NUCLEOTIDE SEQUENCE</scope>
    <source>
        <strain evidence="4">CGMCC 1.14988</strain>
    </source>
</reference>
<reference evidence="4" key="2">
    <citation type="submission" date="2020-09" db="EMBL/GenBank/DDBJ databases">
        <authorList>
            <person name="Sun Q."/>
            <person name="Zhou Y."/>
        </authorList>
    </citation>
    <scope>NUCLEOTIDE SEQUENCE</scope>
    <source>
        <strain evidence="4">CGMCC 1.14988</strain>
    </source>
</reference>
<dbReference type="GO" id="GO:0035595">
    <property type="term" value="F:N-acetylglucosaminylinositol deacetylase activity"/>
    <property type="evidence" value="ECO:0007669"/>
    <property type="project" value="InterPro"/>
</dbReference>
<dbReference type="Proteomes" id="UP000650511">
    <property type="component" value="Unassembled WGS sequence"/>
</dbReference>
<dbReference type="Gene3D" id="3.40.50.10320">
    <property type="entry name" value="LmbE-like"/>
    <property type="match status" value="1"/>
</dbReference>
<dbReference type="RefSeq" id="WP_205745433.1">
    <property type="nucleotide sequence ID" value="NZ_BMHA01000013.1"/>
</dbReference>
<gene>
    <name evidence="4" type="ORF">GCM10011354_31520</name>
</gene>
<evidence type="ECO:0000256" key="1">
    <source>
        <dbReference type="ARBA" id="ARBA00022723"/>
    </source>
</evidence>
<accession>A0A8J3EZ09</accession>
<dbReference type="NCBIfam" id="TIGR03445">
    <property type="entry name" value="mycothiol_MshB"/>
    <property type="match status" value="1"/>
</dbReference>
<keyword evidence="1" id="KW-0479">Metal-binding</keyword>
<dbReference type="Pfam" id="PF02585">
    <property type="entry name" value="PIG-L"/>
    <property type="match status" value="1"/>
</dbReference>
<name>A0A8J3EZ09_9ACTN</name>
<sequence>MARVPTLLCVHPHPDDESIACGGLLARTVDDGRRAVVVTCTGGEEGENLAGIDLGGEDLVAHRRRELAAALDALGVREHHRLGYRDSGMAGSAANDHPDSFHRADLDEAAARLAAVVRQVRPHVVVSDDERGTYGHPDHVKAHAVTVRAVTLAADAEADVPGEPWQVPKRYVHAFGQQRLLRMHRALLGAGLASPFGEHEVADAAELPFGVPDEAVTAEIDITRWLARKRAAMAAHRTQIGEGSFFLNTPDAAVVDAFALEQYVLEDGTPPDERPETDLFVGIEGAGGSPDAG</sequence>
<evidence type="ECO:0000256" key="3">
    <source>
        <dbReference type="SAM" id="MobiDB-lite"/>
    </source>
</evidence>
<evidence type="ECO:0000256" key="2">
    <source>
        <dbReference type="ARBA" id="ARBA00022801"/>
    </source>
</evidence>